<evidence type="ECO:0000313" key="11">
    <source>
        <dbReference type="Proteomes" id="UP000249720"/>
    </source>
</evidence>
<evidence type="ECO:0000256" key="7">
    <source>
        <dbReference type="PIRSR" id="PIRSR001092-1"/>
    </source>
</evidence>
<keyword evidence="5" id="KW-0378">Hydrolase</keyword>
<proteinExistence type="inferred from homology"/>
<dbReference type="RefSeq" id="WP_111297119.1">
    <property type="nucleotide sequence ID" value="NZ_QKZV01000011.1"/>
</dbReference>
<dbReference type="EMBL" id="QKZV01000011">
    <property type="protein sequence ID" value="PZX60062.1"/>
    <property type="molecule type" value="Genomic_DNA"/>
</dbReference>
<reference evidence="10 11" key="1">
    <citation type="submission" date="2018-06" db="EMBL/GenBank/DDBJ databases">
        <title>Genomic Encyclopedia of Archaeal and Bacterial Type Strains, Phase II (KMG-II): from individual species to whole genera.</title>
        <authorList>
            <person name="Goeker M."/>
        </authorList>
    </citation>
    <scope>NUCLEOTIDE SEQUENCE [LARGE SCALE GENOMIC DNA]</scope>
    <source>
        <strain evidence="10 11">DSM 23241</strain>
    </source>
</reference>
<evidence type="ECO:0000256" key="6">
    <source>
        <dbReference type="ARBA" id="ARBA00023295"/>
    </source>
</evidence>
<evidence type="ECO:0000256" key="8">
    <source>
        <dbReference type="SAM" id="SignalP"/>
    </source>
</evidence>
<dbReference type="GO" id="GO:0005764">
    <property type="term" value="C:lysosome"/>
    <property type="evidence" value="ECO:0007669"/>
    <property type="project" value="TreeGrafter"/>
</dbReference>
<feature type="domain" description="Glycoside hydrolase family 29 N-terminal" evidence="9">
    <location>
        <begin position="16"/>
        <end position="354"/>
    </location>
</feature>
<organism evidence="10 11">
    <name type="scientific">Hydrotalea sandarakina</name>
    <dbReference type="NCBI Taxonomy" id="1004304"/>
    <lineage>
        <taxon>Bacteria</taxon>
        <taxon>Pseudomonadati</taxon>
        <taxon>Bacteroidota</taxon>
        <taxon>Chitinophagia</taxon>
        <taxon>Chitinophagales</taxon>
        <taxon>Chitinophagaceae</taxon>
        <taxon>Hydrotalea</taxon>
    </lineage>
</organism>
<evidence type="ECO:0000256" key="1">
    <source>
        <dbReference type="ARBA" id="ARBA00004071"/>
    </source>
</evidence>
<name>A0A2W7TA70_9BACT</name>
<comment type="caution">
    <text evidence="10">The sequence shown here is derived from an EMBL/GenBank/DDBJ whole genome shotgun (WGS) entry which is preliminary data.</text>
</comment>
<evidence type="ECO:0000256" key="5">
    <source>
        <dbReference type="ARBA" id="ARBA00022801"/>
    </source>
</evidence>
<dbReference type="SMART" id="SM00812">
    <property type="entry name" value="Alpha_L_fucos"/>
    <property type="match status" value="1"/>
</dbReference>
<dbReference type="GO" id="GO:0004560">
    <property type="term" value="F:alpha-L-fucosidase activity"/>
    <property type="evidence" value="ECO:0007669"/>
    <property type="project" value="InterPro"/>
</dbReference>
<comment type="function">
    <text evidence="1">Alpha-L-fucosidase is responsible for hydrolyzing the alpha-1,6-linked fucose joined to the reducing-end N-acetylglucosamine of the carbohydrate moieties of glycoproteins.</text>
</comment>
<gene>
    <name evidence="10" type="ORF">LX80_02629</name>
</gene>
<feature type="chain" id="PRO_5015980335" description="alpha-L-fucosidase" evidence="8">
    <location>
        <begin position="20"/>
        <end position="444"/>
    </location>
</feature>
<dbReference type="InterPro" id="IPR017853">
    <property type="entry name" value="GH"/>
</dbReference>
<evidence type="ECO:0000259" key="9">
    <source>
        <dbReference type="Pfam" id="PF01120"/>
    </source>
</evidence>
<keyword evidence="11" id="KW-1185">Reference proteome</keyword>
<dbReference type="InterPro" id="IPR016286">
    <property type="entry name" value="FUC_metazoa-typ"/>
</dbReference>
<protein>
    <recommendedName>
        <fullName evidence="3">alpha-L-fucosidase</fullName>
        <ecNumber evidence="3">3.2.1.51</ecNumber>
    </recommendedName>
</protein>
<dbReference type="PRINTS" id="PR00741">
    <property type="entry name" value="GLHYDRLASE29"/>
</dbReference>
<dbReference type="GO" id="GO:0006004">
    <property type="term" value="P:fucose metabolic process"/>
    <property type="evidence" value="ECO:0007669"/>
    <property type="project" value="InterPro"/>
</dbReference>
<evidence type="ECO:0000256" key="3">
    <source>
        <dbReference type="ARBA" id="ARBA00012662"/>
    </source>
</evidence>
<dbReference type="InterPro" id="IPR057739">
    <property type="entry name" value="Glyco_hydro_29_N"/>
</dbReference>
<dbReference type="OrthoDB" id="107551at2"/>
<evidence type="ECO:0000256" key="4">
    <source>
        <dbReference type="ARBA" id="ARBA00022729"/>
    </source>
</evidence>
<evidence type="ECO:0000256" key="2">
    <source>
        <dbReference type="ARBA" id="ARBA00007951"/>
    </source>
</evidence>
<dbReference type="AlphaFoldDB" id="A0A2W7TA70"/>
<dbReference type="GO" id="GO:0016139">
    <property type="term" value="P:glycoside catabolic process"/>
    <property type="evidence" value="ECO:0007669"/>
    <property type="project" value="TreeGrafter"/>
</dbReference>
<dbReference type="SUPFAM" id="SSF51445">
    <property type="entry name" value="(Trans)glycosidases"/>
    <property type="match status" value="1"/>
</dbReference>
<keyword evidence="6" id="KW-0326">Glycosidase</keyword>
<comment type="similarity">
    <text evidence="2">Belongs to the glycosyl hydrolase 29 family.</text>
</comment>
<dbReference type="Pfam" id="PF01120">
    <property type="entry name" value="Alpha_L_fucos"/>
    <property type="match status" value="1"/>
</dbReference>
<dbReference type="Gene3D" id="3.20.20.80">
    <property type="entry name" value="Glycosidases"/>
    <property type="match status" value="1"/>
</dbReference>
<dbReference type="PIRSF" id="PIRSF001092">
    <property type="entry name" value="Alpha-L-fucosidase"/>
    <property type="match status" value="1"/>
</dbReference>
<feature type="site" description="May be important for catalysis" evidence="7">
    <location>
        <position position="287"/>
    </location>
</feature>
<dbReference type="PANTHER" id="PTHR10030">
    <property type="entry name" value="ALPHA-L-FUCOSIDASE"/>
    <property type="match status" value="1"/>
</dbReference>
<evidence type="ECO:0000313" key="10">
    <source>
        <dbReference type="EMBL" id="PZX60062.1"/>
    </source>
</evidence>
<dbReference type="Proteomes" id="UP000249720">
    <property type="component" value="Unassembled WGS sequence"/>
</dbReference>
<keyword evidence="4 8" id="KW-0732">Signal</keyword>
<dbReference type="PANTHER" id="PTHR10030:SF37">
    <property type="entry name" value="ALPHA-L-FUCOSIDASE-RELATED"/>
    <property type="match status" value="1"/>
</dbReference>
<feature type="signal peptide" evidence="8">
    <location>
        <begin position="1"/>
        <end position="19"/>
    </location>
</feature>
<dbReference type="EC" id="3.2.1.51" evidence="3"/>
<dbReference type="InterPro" id="IPR000933">
    <property type="entry name" value="Glyco_hydro_29"/>
</dbReference>
<sequence>MRKIIIVLGCLMIWGTTSAQDDSSYQPSSENLKARQWFQNAKFGLFIHWGPFSIPGEGEWVMNNRNITVKNYTRLMDFFNPIAFDADAWVKMAKDAGMQYITLITRHHDGFSMWDTKQSDFNIMNTPYHKDVVKMMADACHRQGIKLFFYYSLLDWRREDYSWTTGRTGKGTGRTHQEDWNHYIQFMKNQLTELLTQYGPVAGIWFDGYWDQLPKGENSVNAPLVNWHLNEIYKLIHQLQPACLIGNNHHLQPLSGEDFQMFEKDLPGGNTTGFGGASISGLPLETCETINNSWGFNITDTSYKSTTDLIHYLVRAAGFGANFLLNIGPMPNGAVQPEFQERLAFMGKWLKTYGTSIYATRGGYIRPQPWGAITQTNGKVFVHVLADSVTNLQLTNFPFQQIKKVYWLMNQQQVPVKMQNHVLSISAIQQQPNEPDRVIVVEGE</sequence>
<accession>A0A2W7TA70</accession>